<dbReference type="OrthoDB" id="4423416at2"/>
<gene>
    <name evidence="1" type="ORF">NONO_c73480</name>
</gene>
<dbReference type="STRING" id="1415166.NONO_c73480"/>
<proteinExistence type="predicted"/>
<sequence length="88" mass="9708">MADKLKINNQALYDLRRAPGVRADLERRGRAVLEACGGTAKGYMMSSFQGARKPQGRWHVQVFTATPRAMASNMKHNTMVRAFGAARG</sequence>
<name>W5TSG0_9NOCA</name>
<dbReference type="Proteomes" id="UP000019150">
    <property type="component" value="Chromosome"/>
</dbReference>
<dbReference type="HOGENOM" id="CLU_187696_0_0_11"/>
<dbReference type="EMBL" id="CP006850">
    <property type="protein sequence ID" value="AHH22104.1"/>
    <property type="molecule type" value="Genomic_DNA"/>
</dbReference>
<organism evidence="1 2">
    <name type="scientific">Nocardia nova SH22a</name>
    <dbReference type="NCBI Taxonomy" id="1415166"/>
    <lineage>
        <taxon>Bacteria</taxon>
        <taxon>Bacillati</taxon>
        <taxon>Actinomycetota</taxon>
        <taxon>Actinomycetes</taxon>
        <taxon>Mycobacteriales</taxon>
        <taxon>Nocardiaceae</taxon>
        <taxon>Nocardia</taxon>
    </lineage>
</organism>
<dbReference type="PATRIC" id="fig|1415166.3.peg.7539"/>
<dbReference type="AlphaFoldDB" id="W5TSG0"/>
<protein>
    <submittedName>
        <fullName evidence="1">Uncharacterized protein</fullName>
    </submittedName>
</protein>
<dbReference type="eggNOG" id="ENOG5031F7X">
    <property type="taxonomic scope" value="Bacteria"/>
</dbReference>
<dbReference type="RefSeq" id="WP_025353378.1">
    <property type="nucleotide sequence ID" value="NZ_CP006850.1"/>
</dbReference>
<keyword evidence="2" id="KW-1185">Reference proteome</keyword>
<evidence type="ECO:0000313" key="1">
    <source>
        <dbReference type="EMBL" id="AHH22104.1"/>
    </source>
</evidence>
<accession>W5TSG0</accession>
<reference evidence="1 2" key="1">
    <citation type="journal article" date="2014" name="Appl. Environ. Microbiol.">
        <title>Insights into the Microbial Degradation of Rubber and Gutta-Percha by Analysis of the Complete Genome of Nocardia nova SH22a.</title>
        <authorList>
            <person name="Luo Q."/>
            <person name="Hiessl S."/>
            <person name="Poehlein A."/>
            <person name="Daniel R."/>
            <person name="Steinbuchel A."/>
        </authorList>
    </citation>
    <scope>NUCLEOTIDE SEQUENCE [LARGE SCALE GENOMIC DNA]</scope>
    <source>
        <strain evidence="1">SH22a</strain>
    </source>
</reference>
<dbReference type="KEGG" id="nno:NONO_c73480"/>
<evidence type="ECO:0000313" key="2">
    <source>
        <dbReference type="Proteomes" id="UP000019150"/>
    </source>
</evidence>